<dbReference type="RefSeq" id="WP_102242998.1">
    <property type="nucleotide sequence ID" value="NZ_CP025704.1"/>
</dbReference>
<evidence type="ECO:0000313" key="2">
    <source>
        <dbReference type="EMBL" id="AUN97705.1"/>
    </source>
</evidence>
<dbReference type="NCBIfam" id="TIGR00686">
    <property type="entry name" value="phnA"/>
    <property type="match status" value="1"/>
</dbReference>
<dbReference type="AlphaFoldDB" id="A0A2K9NRJ7"/>
<dbReference type="SUPFAM" id="SSF57783">
    <property type="entry name" value="Zinc beta-ribbon"/>
    <property type="match status" value="1"/>
</dbReference>
<dbReference type="Pfam" id="PF03831">
    <property type="entry name" value="YjdM"/>
    <property type="match status" value="1"/>
</dbReference>
<evidence type="ECO:0000256" key="1">
    <source>
        <dbReference type="ARBA" id="ARBA00009248"/>
    </source>
</evidence>
<protein>
    <submittedName>
        <fullName evidence="2">Alkylphosphonate utilization protein</fullName>
    </submittedName>
</protein>
<dbReference type="PANTHER" id="PTHR30305:SF3">
    <property type="entry name" value="PROTEIN YJDM"/>
    <property type="match status" value="1"/>
</dbReference>
<dbReference type="Proteomes" id="UP000235584">
    <property type="component" value="Chromosome"/>
</dbReference>
<dbReference type="Gene3D" id="2.30.30.40">
    <property type="entry name" value="SH3 Domains"/>
    <property type="match status" value="1"/>
</dbReference>
<dbReference type="Gene3D" id="2.20.25.10">
    <property type="match status" value="1"/>
</dbReference>
<dbReference type="InterPro" id="IPR013987">
    <property type="entry name" value="YjdM_N"/>
</dbReference>
<organism evidence="2 3">
    <name type="scientific">Bacteriovorax stolpii</name>
    <name type="common">Bdellovibrio stolpii</name>
    <dbReference type="NCBI Taxonomy" id="960"/>
    <lineage>
        <taxon>Bacteria</taxon>
        <taxon>Pseudomonadati</taxon>
        <taxon>Bdellovibrionota</taxon>
        <taxon>Bacteriovoracia</taxon>
        <taxon>Bacteriovoracales</taxon>
        <taxon>Bacteriovoracaceae</taxon>
        <taxon>Bacteriovorax</taxon>
    </lineage>
</organism>
<dbReference type="InterPro" id="IPR004624">
    <property type="entry name" value="YjdM"/>
</dbReference>
<evidence type="ECO:0000313" key="3">
    <source>
        <dbReference type="Proteomes" id="UP000235584"/>
    </source>
</evidence>
<dbReference type="OrthoDB" id="5294873at2"/>
<dbReference type="Pfam" id="PF08274">
    <property type="entry name" value="Zn_Ribbon_YjdM"/>
    <property type="match status" value="1"/>
</dbReference>
<comment type="similarity">
    <text evidence="1">Belongs to the YjdM family.</text>
</comment>
<dbReference type="KEGG" id="bsto:C0V70_06185"/>
<dbReference type="InterPro" id="IPR013988">
    <property type="entry name" value="YjdM_C"/>
</dbReference>
<dbReference type="EMBL" id="CP025704">
    <property type="protein sequence ID" value="AUN97705.1"/>
    <property type="molecule type" value="Genomic_DNA"/>
</dbReference>
<name>A0A2K9NRJ7_BACTC</name>
<sequence>MSDDAQTCPKCNSPYGYPDGNLWICPECAHEWTLAAEEKTEEVVAGPKFLDANGVQLQNGDTVRTVKDLKVGGDTLKSGTKVKSIRLLDDPIDGHDISCKVDGYGSIYLKCSVVRKDS</sequence>
<keyword evidence="3" id="KW-1185">Reference proteome</keyword>
<gene>
    <name evidence="2" type="ORF">C0V70_06185</name>
</gene>
<dbReference type="SUPFAM" id="SSF82057">
    <property type="entry name" value="Prokaryotic SH3-related domain"/>
    <property type="match status" value="1"/>
</dbReference>
<accession>A0A2K9NRJ7</accession>
<proteinExistence type="inferred from homology"/>
<dbReference type="PANTHER" id="PTHR30305">
    <property type="entry name" value="PROTEIN YJDM-RELATED"/>
    <property type="match status" value="1"/>
</dbReference>
<reference evidence="2 3" key="1">
    <citation type="submission" date="2018-01" db="EMBL/GenBank/DDBJ databases">
        <title>Complete genome sequence of Bacteriovorax stolpii DSM12778.</title>
        <authorList>
            <person name="Tang B."/>
            <person name="Chang J."/>
        </authorList>
    </citation>
    <scope>NUCLEOTIDE SEQUENCE [LARGE SCALE GENOMIC DNA]</scope>
    <source>
        <strain evidence="2 3">DSM 12778</strain>
    </source>
</reference>